<organism evidence="2 3">
    <name type="scientific">Chitinophaga flava</name>
    <dbReference type="NCBI Taxonomy" id="2259036"/>
    <lineage>
        <taxon>Bacteria</taxon>
        <taxon>Pseudomonadati</taxon>
        <taxon>Bacteroidota</taxon>
        <taxon>Chitinophagia</taxon>
        <taxon>Chitinophagales</taxon>
        <taxon>Chitinophagaceae</taxon>
        <taxon>Chitinophaga</taxon>
    </lineage>
</organism>
<keyword evidence="1" id="KW-0812">Transmembrane</keyword>
<reference evidence="2 3" key="1">
    <citation type="submission" date="2018-05" db="EMBL/GenBank/DDBJ databases">
        <title>Chitinophaga sp. K3CV102501T nov., isolated from isolated from a monsoon evergreen broad-leaved forest soil.</title>
        <authorList>
            <person name="Lv Y."/>
        </authorList>
    </citation>
    <scope>NUCLEOTIDE SEQUENCE [LARGE SCALE GENOMIC DNA]</scope>
    <source>
        <strain evidence="2 3">GDMCC 1.1325</strain>
    </source>
</reference>
<comment type="caution">
    <text evidence="2">The sequence shown here is derived from an EMBL/GenBank/DDBJ whole genome shotgun (WGS) entry which is preliminary data.</text>
</comment>
<accession>A0A365Y085</accession>
<keyword evidence="3" id="KW-1185">Reference proteome</keyword>
<dbReference type="Proteomes" id="UP000253410">
    <property type="component" value="Unassembled WGS sequence"/>
</dbReference>
<evidence type="ECO:0000313" key="3">
    <source>
        <dbReference type="Proteomes" id="UP000253410"/>
    </source>
</evidence>
<dbReference type="EMBL" id="QFFJ01000001">
    <property type="protein sequence ID" value="RBL91738.1"/>
    <property type="molecule type" value="Genomic_DNA"/>
</dbReference>
<feature type="transmembrane region" description="Helical" evidence="1">
    <location>
        <begin position="70"/>
        <end position="89"/>
    </location>
</feature>
<gene>
    <name evidence="2" type="ORF">DF182_03780</name>
</gene>
<evidence type="ECO:0000313" key="2">
    <source>
        <dbReference type="EMBL" id="RBL91738.1"/>
    </source>
</evidence>
<protein>
    <submittedName>
        <fullName evidence="2">Uncharacterized protein</fullName>
    </submittedName>
</protein>
<proteinExistence type="predicted"/>
<name>A0A365Y085_9BACT</name>
<keyword evidence="1" id="KW-1133">Transmembrane helix</keyword>
<keyword evidence="1" id="KW-0472">Membrane</keyword>
<sequence length="425" mass="48140">MLEQRDILTGEMENYFDEKRVIDDEITVGFNSDAKFNYLAATNANNTATIVFKAVCTRSEFSKPEISMKYFYQTLLCLFLFVVTIPAWGQTTGSFMVKGDLDKFYPVLWKDNRWFNNTPAELEIGRSSVHVDGDWRGSLMARFRYHVTNWGNGSNFIEADIHRDAISNPDFIAGWRDASGANPNYAIVIWMRGNTTYFYTSPYTIEPPVVYDGVANSLPLVLSNESPYTFKTTVDDYVNQQGKSMGALYLNGATNWTNQNWQKALRLPKGNAIEMDGGTTKYGMGASIDNIFYFFSTTGEDASPAPIYRMIINNNGEIGVGVMPVAGYKMVVDGSLGARRIKVVQGNWADFVFHEDYKLPSLQETEAFIKVNKHLPDIPSEKEVTEKGLDVGEMNKLLLQKIEEMTLHMIKMEKRIQELENKQAK</sequence>
<dbReference type="AlphaFoldDB" id="A0A365Y085"/>
<evidence type="ECO:0000256" key="1">
    <source>
        <dbReference type="SAM" id="Phobius"/>
    </source>
</evidence>